<dbReference type="Proteomes" id="UP001152759">
    <property type="component" value="Chromosome 1"/>
</dbReference>
<dbReference type="GO" id="GO:0035556">
    <property type="term" value="P:intracellular signal transduction"/>
    <property type="evidence" value="ECO:0007669"/>
    <property type="project" value="InterPro"/>
</dbReference>
<dbReference type="InterPro" id="IPR035899">
    <property type="entry name" value="DBL_dom_sf"/>
</dbReference>
<protein>
    <recommendedName>
        <fullName evidence="5">Protein ECT2</fullName>
    </recommendedName>
</protein>
<evidence type="ECO:0000313" key="3">
    <source>
        <dbReference type="EMBL" id="CAH0380650.1"/>
    </source>
</evidence>
<dbReference type="PROSITE" id="PS50010">
    <property type="entry name" value="DH_2"/>
    <property type="match status" value="1"/>
</dbReference>
<dbReference type="PROSITE" id="PS50172">
    <property type="entry name" value="BRCT"/>
    <property type="match status" value="2"/>
</dbReference>
<reference evidence="3" key="1">
    <citation type="submission" date="2021-12" db="EMBL/GenBank/DDBJ databases">
        <authorList>
            <person name="King R."/>
        </authorList>
    </citation>
    <scope>NUCLEOTIDE SEQUENCE</scope>
</reference>
<evidence type="ECO:0000259" key="1">
    <source>
        <dbReference type="PROSITE" id="PS50010"/>
    </source>
</evidence>
<dbReference type="PANTHER" id="PTHR16777">
    <property type="entry name" value="PROTEIN ECT2"/>
    <property type="match status" value="1"/>
</dbReference>
<evidence type="ECO:0000259" key="2">
    <source>
        <dbReference type="PROSITE" id="PS50172"/>
    </source>
</evidence>
<dbReference type="GO" id="GO:2000431">
    <property type="term" value="P:regulation of cytokinesis, actomyosin contractile ring assembly"/>
    <property type="evidence" value="ECO:0007669"/>
    <property type="project" value="InterPro"/>
</dbReference>
<dbReference type="InterPro" id="IPR001331">
    <property type="entry name" value="GDS_CDC24_CS"/>
</dbReference>
<dbReference type="GO" id="GO:0005096">
    <property type="term" value="F:GTPase activator activity"/>
    <property type="evidence" value="ECO:0007669"/>
    <property type="project" value="InterPro"/>
</dbReference>
<dbReference type="AlphaFoldDB" id="A0A9N9ZZ53"/>
<dbReference type="EMBL" id="OU963862">
    <property type="protein sequence ID" value="CAH0380650.1"/>
    <property type="molecule type" value="Genomic_DNA"/>
</dbReference>
<dbReference type="InterPro" id="IPR001357">
    <property type="entry name" value="BRCT_dom"/>
</dbReference>
<dbReference type="InterPro" id="IPR000219">
    <property type="entry name" value="DH_dom"/>
</dbReference>
<dbReference type="Pfam" id="PF00621">
    <property type="entry name" value="RhoGEF"/>
    <property type="match status" value="1"/>
</dbReference>
<proteinExistence type="predicted"/>
<dbReference type="GO" id="GO:0005634">
    <property type="term" value="C:nucleus"/>
    <property type="evidence" value="ECO:0007669"/>
    <property type="project" value="InterPro"/>
</dbReference>
<dbReference type="Gene3D" id="1.20.900.10">
    <property type="entry name" value="Dbl homology (DH) domain"/>
    <property type="match status" value="1"/>
</dbReference>
<dbReference type="KEGG" id="btab:109040039"/>
<dbReference type="GO" id="GO:0007399">
    <property type="term" value="P:nervous system development"/>
    <property type="evidence" value="ECO:0007669"/>
    <property type="project" value="TreeGrafter"/>
</dbReference>
<feature type="domain" description="DH" evidence="1">
    <location>
        <begin position="362"/>
        <end position="549"/>
    </location>
</feature>
<dbReference type="SMART" id="SM00292">
    <property type="entry name" value="BRCT"/>
    <property type="match status" value="2"/>
</dbReference>
<dbReference type="InterPro" id="IPR049395">
    <property type="entry name" value="ECT2_PH"/>
</dbReference>
<dbReference type="CDD" id="cd00160">
    <property type="entry name" value="RhoGEF"/>
    <property type="match status" value="1"/>
</dbReference>
<dbReference type="GO" id="GO:0005085">
    <property type="term" value="F:guanyl-nucleotide exchange factor activity"/>
    <property type="evidence" value="ECO:0007669"/>
    <property type="project" value="InterPro"/>
</dbReference>
<dbReference type="SUPFAM" id="SSF52113">
    <property type="entry name" value="BRCT domain"/>
    <property type="match status" value="2"/>
</dbReference>
<dbReference type="InterPro" id="IPR026817">
    <property type="entry name" value="Ect2"/>
</dbReference>
<dbReference type="Gene3D" id="3.40.50.10190">
    <property type="entry name" value="BRCT domain"/>
    <property type="match status" value="2"/>
</dbReference>
<dbReference type="PANTHER" id="PTHR16777:SF2">
    <property type="entry name" value="PROTEIN ECT2"/>
    <property type="match status" value="1"/>
</dbReference>
<feature type="domain" description="BRCT" evidence="2">
    <location>
        <begin position="222"/>
        <end position="318"/>
    </location>
</feature>
<accession>A0A9N9ZZ53</accession>
<feature type="domain" description="BRCT" evidence="2">
    <location>
        <begin position="128"/>
        <end position="208"/>
    </location>
</feature>
<dbReference type="GO" id="GO:0005938">
    <property type="term" value="C:cell cortex"/>
    <property type="evidence" value="ECO:0007669"/>
    <property type="project" value="TreeGrafter"/>
</dbReference>
<evidence type="ECO:0008006" key="5">
    <source>
        <dbReference type="Google" id="ProtNLM"/>
    </source>
</evidence>
<dbReference type="InterPro" id="IPR036420">
    <property type="entry name" value="BRCT_dom_sf"/>
</dbReference>
<name>A0A9N9ZZ53_BEMTA</name>
<dbReference type="SUPFAM" id="SSF48065">
    <property type="entry name" value="DBL homology domain (DH-domain)"/>
    <property type="match status" value="1"/>
</dbReference>
<evidence type="ECO:0000313" key="4">
    <source>
        <dbReference type="Proteomes" id="UP001152759"/>
    </source>
</evidence>
<gene>
    <name evidence="3" type="ORF">BEMITA_LOCUS380</name>
</gene>
<dbReference type="Pfam" id="PF00533">
    <property type="entry name" value="BRCT"/>
    <property type="match status" value="1"/>
</dbReference>
<dbReference type="Pfam" id="PF21242">
    <property type="entry name" value="ECT2_PH"/>
    <property type="match status" value="1"/>
</dbReference>
<keyword evidence="4" id="KW-1185">Reference proteome</keyword>
<dbReference type="PROSITE" id="PS00741">
    <property type="entry name" value="DH_1"/>
    <property type="match status" value="1"/>
</dbReference>
<sequence>MEETANLTDCSTFSQNSVSTSDGTNGFTPRSILFLLKKHDEYLLAKAKPLQKHFSCSLNVVIKDKFEINDLIDIIAETLVVIDDFEGPLFEHLEQRVRSTPKIIQVRGPPAFIDACDKLSLETRKRPLFCNAMTSMVFFCDVKNNKRKKILMVNLIRHMGGSVVHHVGSRVTHIITDHSSTGGYEYGGTFNLPVITTDWVFQCWSQRKDLGFKAGDISVVDYTVKVFSNCYVCFIGFTNDDVHLRRLSENGGTLVALNDIKTKRCTHIVVNDCEKSITHDFLDIDLADIDPPIFIVTSAWFWKSIIEGTVAKESEYLFNNGLRSSYSKKCVSPSVPLLEENGLLNNNNRCSQNLFTNSSPNKKTCKLLELVQTEENYVNALSTIMRIHECTVDPSQVGGALLSEGEARIIFGNVKAIYEVHVTILAELVKCAENWSDADTLIGPIFSERAQELLDSYSPFLRYYDVSNKILTDCEKENPRFHAYLQLCKNECGRQNLKDLLIRPVQRLGSTTLLLKDLLSTTPPSHPDYLKLGEALWNIEKVMNSLNDARKDIADRSVIFDVFNLIENCPSTLISSSRTFVFQFEAQEISKAPETLSRRGDYLVFYIFSDCLEICRKKKEVVATTKEGTFISDKIMKLMHGKPYKHVILMKFSTLRSINNIVCTEDDGKEDLFGFTCREDGELRERHYFFRLIKHKHATNYNKIVALTKLKKTMEQIEGTLTFRPKIVTISAQEVGLNTSHSPRRLTSLSTFACRSKVFMKSIIRNTDNLSPSITQNHRKLSSIPKSLSLDNLLTELQDDQEVTGPLRTASFPIGGR</sequence>
<dbReference type="SMART" id="SM00325">
    <property type="entry name" value="RhoGEF"/>
    <property type="match status" value="1"/>
</dbReference>
<organism evidence="3 4">
    <name type="scientific">Bemisia tabaci</name>
    <name type="common">Sweetpotato whitefly</name>
    <name type="synonym">Aleurodes tabaci</name>
    <dbReference type="NCBI Taxonomy" id="7038"/>
    <lineage>
        <taxon>Eukaryota</taxon>
        <taxon>Metazoa</taxon>
        <taxon>Ecdysozoa</taxon>
        <taxon>Arthropoda</taxon>
        <taxon>Hexapoda</taxon>
        <taxon>Insecta</taxon>
        <taxon>Pterygota</taxon>
        <taxon>Neoptera</taxon>
        <taxon>Paraneoptera</taxon>
        <taxon>Hemiptera</taxon>
        <taxon>Sternorrhyncha</taxon>
        <taxon>Aleyrodoidea</taxon>
        <taxon>Aleyrodidae</taxon>
        <taxon>Aleyrodinae</taxon>
        <taxon>Bemisia</taxon>
    </lineage>
</organism>
<dbReference type="GO" id="GO:0000281">
    <property type="term" value="P:mitotic cytokinesis"/>
    <property type="evidence" value="ECO:0007669"/>
    <property type="project" value="TreeGrafter"/>
</dbReference>